<keyword evidence="2" id="KW-1185">Reference proteome</keyword>
<dbReference type="AlphaFoldDB" id="A0A1V4K1T5"/>
<dbReference type="Proteomes" id="UP000190648">
    <property type="component" value="Unassembled WGS sequence"/>
</dbReference>
<sequence length="81" mass="9376">MHKIYFSSGCLYQQVNRNPQVNSQDLEADFWQGRSRFTGRGVQHTVWHLRLFSAPGQNEAFVPVLVVLPAVWRVLVFRSSD</sequence>
<gene>
    <name evidence="1" type="ORF">AV530_003262</name>
</gene>
<dbReference type="EMBL" id="LSYS01005108">
    <property type="protein sequence ID" value="OPJ78422.1"/>
    <property type="molecule type" value="Genomic_DNA"/>
</dbReference>
<name>A0A1V4K1T5_PATFA</name>
<organism evidence="1 2">
    <name type="scientific">Patagioenas fasciata monilis</name>
    <dbReference type="NCBI Taxonomy" id="372326"/>
    <lineage>
        <taxon>Eukaryota</taxon>
        <taxon>Metazoa</taxon>
        <taxon>Chordata</taxon>
        <taxon>Craniata</taxon>
        <taxon>Vertebrata</taxon>
        <taxon>Euteleostomi</taxon>
        <taxon>Archelosauria</taxon>
        <taxon>Archosauria</taxon>
        <taxon>Dinosauria</taxon>
        <taxon>Saurischia</taxon>
        <taxon>Theropoda</taxon>
        <taxon>Coelurosauria</taxon>
        <taxon>Aves</taxon>
        <taxon>Neognathae</taxon>
        <taxon>Neoaves</taxon>
        <taxon>Columbimorphae</taxon>
        <taxon>Columbiformes</taxon>
        <taxon>Columbidae</taxon>
        <taxon>Patagioenas</taxon>
    </lineage>
</organism>
<evidence type="ECO:0000313" key="1">
    <source>
        <dbReference type="EMBL" id="OPJ78422.1"/>
    </source>
</evidence>
<proteinExistence type="predicted"/>
<accession>A0A1V4K1T5</accession>
<reference evidence="1 2" key="1">
    <citation type="submission" date="2016-02" db="EMBL/GenBank/DDBJ databases">
        <title>Band-tailed pigeon sequencing and assembly.</title>
        <authorList>
            <person name="Soares A.E."/>
            <person name="Novak B.J."/>
            <person name="Rice E.S."/>
            <person name="O'Connell B."/>
            <person name="Chang D."/>
            <person name="Weber S."/>
            <person name="Shapiro B."/>
        </authorList>
    </citation>
    <scope>NUCLEOTIDE SEQUENCE [LARGE SCALE GENOMIC DNA]</scope>
    <source>
        <strain evidence="1">BTP2013</strain>
        <tissue evidence="1">Blood</tissue>
    </source>
</reference>
<evidence type="ECO:0000313" key="2">
    <source>
        <dbReference type="Proteomes" id="UP000190648"/>
    </source>
</evidence>
<comment type="caution">
    <text evidence="1">The sequence shown here is derived from an EMBL/GenBank/DDBJ whole genome shotgun (WGS) entry which is preliminary data.</text>
</comment>
<protein>
    <submittedName>
        <fullName evidence="1">Uncharacterized protein</fullName>
    </submittedName>
</protein>